<feature type="transmembrane region" description="Helical" evidence="2">
    <location>
        <begin position="88"/>
        <end position="109"/>
    </location>
</feature>
<dbReference type="RefSeq" id="WP_186907417.1">
    <property type="nucleotide sequence ID" value="NZ_JACOPP010000007.1"/>
</dbReference>
<keyword evidence="2" id="KW-1133">Transmembrane helix</keyword>
<evidence type="ECO:0000313" key="4">
    <source>
        <dbReference type="Proteomes" id="UP000661435"/>
    </source>
</evidence>
<evidence type="ECO:0000313" key="3">
    <source>
        <dbReference type="EMBL" id="MBC5733524.1"/>
    </source>
</evidence>
<proteinExistence type="predicted"/>
<keyword evidence="2" id="KW-0812">Transmembrane</keyword>
<dbReference type="AlphaFoldDB" id="A0A8J6JE18"/>
<accession>A0A8J6JE18</accession>
<comment type="caution">
    <text evidence="3">The sequence shown here is derived from an EMBL/GenBank/DDBJ whole genome shotgun (WGS) entry which is preliminary data.</text>
</comment>
<evidence type="ECO:0000256" key="2">
    <source>
        <dbReference type="SAM" id="Phobius"/>
    </source>
</evidence>
<dbReference type="Proteomes" id="UP000661435">
    <property type="component" value="Unassembled WGS sequence"/>
</dbReference>
<organism evidence="3 4">
    <name type="scientific">Lawsonibacter hominis</name>
    <dbReference type="NCBI Taxonomy" id="2763053"/>
    <lineage>
        <taxon>Bacteria</taxon>
        <taxon>Bacillati</taxon>
        <taxon>Bacillota</taxon>
        <taxon>Clostridia</taxon>
        <taxon>Eubacteriales</taxon>
        <taxon>Oscillospiraceae</taxon>
        <taxon>Lawsonibacter</taxon>
    </lineage>
</organism>
<keyword evidence="2" id="KW-0472">Membrane</keyword>
<keyword evidence="4" id="KW-1185">Reference proteome</keyword>
<reference evidence="3" key="1">
    <citation type="submission" date="2020-08" db="EMBL/GenBank/DDBJ databases">
        <title>Genome public.</title>
        <authorList>
            <person name="Liu C."/>
            <person name="Sun Q."/>
        </authorList>
    </citation>
    <scope>NUCLEOTIDE SEQUENCE</scope>
    <source>
        <strain evidence="3">NSJ-51</strain>
    </source>
</reference>
<feature type="region of interest" description="Disordered" evidence="1">
    <location>
        <begin position="59"/>
        <end position="81"/>
    </location>
</feature>
<name>A0A8J6JE18_9FIRM</name>
<protein>
    <submittedName>
        <fullName evidence="3">Uncharacterized protein</fullName>
    </submittedName>
</protein>
<gene>
    <name evidence="3" type="ORF">H8S57_07260</name>
</gene>
<evidence type="ECO:0000256" key="1">
    <source>
        <dbReference type="SAM" id="MobiDB-lite"/>
    </source>
</evidence>
<dbReference type="EMBL" id="JACOPP010000007">
    <property type="protein sequence ID" value="MBC5733524.1"/>
    <property type="molecule type" value="Genomic_DNA"/>
</dbReference>
<sequence length="112" mass="11961">METIYYSLDAKRLTICADAQGCRASGGTESVCYAFVPRRVSTQRPAQAKVVNIADYRGAGKTSAAEEREAPSRPEAPLPRRRGLSFGLMLDLAVSAAILGVLAAVLVRFCAL</sequence>